<accession>A0ABP5W459</accession>
<feature type="region of interest" description="Disordered" evidence="1">
    <location>
        <begin position="115"/>
        <end position="140"/>
    </location>
</feature>
<dbReference type="Proteomes" id="UP001499986">
    <property type="component" value="Unassembled WGS sequence"/>
</dbReference>
<dbReference type="EMBL" id="BAAASE010000010">
    <property type="protein sequence ID" value="GAA2417754.1"/>
    <property type="molecule type" value="Genomic_DNA"/>
</dbReference>
<evidence type="ECO:0008006" key="4">
    <source>
        <dbReference type="Google" id="ProtNLM"/>
    </source>
</evidence>
<gene>
    <name evidence="2" type="ORF">GCM10010255_66290</name>
</gene>
<name>A0ABP5W459_9ACTN</name>
<dbReference type="SUPFAM" id="SSF52096">
    <property type="entry name" value="ClpP/crotonase"/>
    <property type="match status" value="1"/>
</dbReference>
<dbReference type="Pfam" id="PF00378">
    <property type="entry name" value="ECH_1"/>
    <property type="match status" value="1"/>
</dbReference>
<dbReference type="CDD" id="cd06558">
    <property type="entry name" value="crotonase-like"/>
    <property type="match status" value="1"/>
</dbReference>
<dbReference type="InterPro" id="IPR001753">
    <property type="entry name" value="Enoyl-CoA_hydra/iso"/>
</dbReference>
<organism evidence="2 3">
    <name type="scientific">Streptomyces coeruleofuscus</name>
    <dbReference type="NCBI Taxonomy" id="66879"/>
    <lineage>
        <taxon>Bacteria</taxon>
        <taxon>Bacillati</taxon>
        <taxon>Actinomycetota</taxon>
        <taxon>Actinomycetes</taxon>
        <taxon>Kitasatosporales</taxon>
        <taxon>Streptomycetaceae</taxon>
        <taxon>Streptomyces</taxon>
    </lineage>
</organism>
<dbReference type="Gene3D" id="3.30.300.220">
    <property type="match status" value="1"/>
</dbReference>
<proteinExistence type="predicted"/>
<dbReference type="InterPro" id="IPR029045">
    <property type="entry name" value="ClpP/crotonase-like_dom_sf"/>
</dbReference>
<keyword evidence="3" id="KW-1185">Reference proteome</keyword>
<reference evidence="3" key="1">
    <citation type="journal article" date="2019" name="Int. J. Syst. Evol. Microbiol.">
        <title>The Global Catalogue of Microorganisms (GCM) 10K type strain sequencing project: providing services to taxonomists for standard genome sequencing and annotation.</title>
        <authorList>
            <consortium name="The Broad Institute Genomics Platform"/>
            <consortium name="The Broad Institute Genome Sequencing Center for Infectious Disease"/>
            <person name="Wu L."/>
            <person name="Ma J."/>
        </authorList>
    </citation>
    <scope>NUCLEOTIDE SEQUENCE [LARGE SCALE GENOMIC DNA]</scope>
    <source>
        <strain evidence="3">JCM 4358</strain>
    </source>
</reference>
<protein>
    <recommendedName>
        <fullName evidence="4">Enoyl-CoA hydratase/isomerase family protein</fullName>
    </recommendedName>
</protein>
<evidence type="ECO:0000313" key="2">
    <source>
        <dbReference type="EMBL" id="GAA2417754.1"/>
    </source>
</evidence>
<sequence>MSDRTPGAAVLVEDDGPVRALTIHQPGRHNALDPTGRQEPLTALRDASRDERCRAVVPTGAGGSFCAGGGIRSMPPVPEESAARTEVVAGIVRAVVRGPSPCSWRSRVSRSGSACRSRRLATTWRPPVTPGSAAPSAGSG</sequence>
<evidence type="ECO:0000256" key="1">
    <source>
        <dbReference type="SAM" id="MobiDB-lite"/>
    </source>
</evidence>
<evidence type="ECO:0000313" key="3">
    <source>
        <dbReference type="Proteomes" id="UP001499986"/>
    </source>
</evidence>
<comment type="caution">
    <text evidence="2">The sequence shown here is derived from an EMBL/GenBank/DDBJ whole genome shotgun (WGS) entry which is preliminary data.</text>
</comment>